<protein>
    <submittedName>
        <fullName evidence="2">Uncharacterized protein</fullName>
    </submittedName>
</protein>
<reference evidence="3" key="1">
    <citation type="journal article" date="2005" name="Nature">
        <title>The map-based sequence of the rice genome.</title>
        <authorList>
            <consortium name="International rice genome sequencing project (IRGSP)"/>
            <person name="Matsumoto T."/>
            <person name="Wu J."/>
            <person name="Kanamori H."/>
            <person name="Katayose Y."/>
            <person name="Fujisawa M."/>
            <person name="Namiki N."/>
            <person name="Mizuno H."/>
            <person name="Yamamoto K."/>
            <person name="Antonio B.A."/>
            <person name="Baba T."/>
            <person name="Sakata K."/>
            <person name="Nagamura Y."/>
            <person name="Aoki H."/>
            <person name="Arikawa K."/>
            <person name="Arita K."/>
            <person name="Bito T."/>
            <person name="Chiden Y."/>
            <person name="Fujitsuka N."/>
            <person name="Fukunaka R."/>
            <person name="Hamada M."/>
            <person name="Harada C."/>
            <person name="Hayashi A."/>
            <person name="Hijishita S."/>
            <person name="Honda M."/>
            <person name="Hosokawa S."/>
            <person name="Ichikawa Y."/>
            <person name="Idonuma A."/>
            <person name="Iijima M."/>
            <person name="Ikeda M."/>
            <person name="Ikeno M."/>
            <person name="Ito K."/>
            <person name="Ito S."/>
            <person name="Ito T."/>
            <person name="Ito Y."/>
            <person name="Ito Y."/>
            <person name="Iwabuchi A."/>
            <person name="Kamiya K."/>
            <person name="Karasawa W."/>
            <person name="Kurita K."/>
            <person name="Katagiri S."/>
            <person name="Kikuta A."/>
            <person name="Kobayashi H."/>
            <person name="Kobayashi N."/>
            <person name="Machita K."/>
            <person name="Maehara T."/>
            <person name="Masukawa M."/>
            <person name="Mizubayashi T."/>
            <person name="Mukai Y."/>
            <person name="Nagasaki H."/>
            <person name="Nagata Y."/>
            <person name="Naito S."/>
            <person name="Nakashima M."/>
            <person name="Nakama Y."/>
            <person name="Nakamichi Y."/>
            <person name="Nakamura M."/>
            <person name="Meguro A."/>
            <person name="Negishi M."/>
            <person name="Ohta I."/>
            <person name="Ohta T."/>
            <person name="Okamoto M."/>
            <person name="Ono N."/>
            <person name="Saji S."/>
            <person name="Sakaguchi M."/>
            <person name="Sakai K."/>
            <person name="Shibata M."/>
            <person name="Shimokawa T."/>
            <person name="Song J."/>
            <person name="Takazaki Y."/>
            <person name="Terasawa K."/>
            <person name="Tsugane M."/>
            <person name="Tsuji K."/>
            <person name="Ueda S."/>
            <person name="Waki K."/>
            <person name="Yamagata H."/>
            <person name="Yamamoto M."/>
            <person name="Yamamoto S."/>
            <person name="Yamane H."/>
            <person name="Yoshiki S."/>
            <person name="Yoshihara R."/>
            <person name="Yukawa K."/>
            <person name="Zhong H."/>
            <person name="Yano M."/>
            <person name="Yuan Q."/>
            <person name="Ouyang S."/>
            <person name="Liu J."/>
            <person name="Jones K.M."/>
            <person name="Gansberger K."/>
            <person name="Moffat K."/>
            <person name="Hill J."/>
            <person name="Bera J."/>
            <person name="Fadrosh D."/>
            <person name="Jin S."/>
            <person name="Johri S."/>
            <person name="Kim M."/>
            <person name="Overton L."/>
            <person name="Reardon M."/>
            <person name="Tsitrin T."/>
            <person name="Vuong H."/>
            <person name="Weaver B."/>
            <person name="Ciecko A."/>
            <person name="Tallon L."/>
            <person name="Jackson J."/>
            <person name="Pai G."/>
            <person name="Aken S.V."/>
            <person name="Utterback T."/>
            <person name="Reidmuller S."/>
            <person name="Feldblyum T."/>
            <person name="Hsiao J."/>
            <person name="Zismann V."/>
            <person name="Iobst S."/>
            <person name="de Vazeille A.R."/>
            <person name="Buell C.R."/>
            <person name="Ying K."/>
            <person name="Li Y."/>
            <person name="Lu T."/>
            <person name="Huang Y."/>
            <person name="Zhao Q."/>
            <person name="Feng Q."/>
            <person name="Zhang L."/>
            <person name="Zhu J."/>
            <person name="Weng Q."/>
            <person name="Mu J."/>
            <person name="Lu Y."/>
            <person name="Fan D."/>
            <person name="Liu Y."/>
            <person name="Guan J."/>
            <person name="Zhang Y."/>
            <person name="Yu S."/>
            <person name="Liu X."/>
            <person name="Zhang Y."/>
            <person name="Hong G."/>
            <person name="Han B."/>
            <person name="Choisne N."/>
            <person name="Demange N."/>
            <person name="Orjeda G."/>
            <person name="Samain S."/>
            <person name="Cattolico L."/>
            <person name="Pelletier E."/>
            <person name="Couloux A."/>
            <person name="Segurens B."/>
            <person name="Wincker P."/>
            <person name="D'Hont A."/>
            <person name="Scarpelli C."/>
            <person name="Weissenbach J."/>
            <person name="Salanoubat M."/>
            <person name="Quetier F."/>
            <person name="Yu Y."/>
            <person name="Kim H.R."/>
            <person name="Rambo T."/>
            <person name="Currie J."/>
            <person name="Collura K."/>
            <person name="Luo M."/>
            <person name="Yang T."/>
            <person name="Ammiraju J.S.S."/>
            <person name="Engler F."/>
            <person name="Soderlund C."/>
            <person name="Wing R.A."/>
            <person name="Palmer L.E."/>
            <person name="de la Bastide M."/>
            <person name="Spiegel L."/>
            <person name="Nascimento L."/>
            <person name="Zutavern T."/>
            <person name="O'Shaughnessy A."/>
            <person name="Dike S."/>
            <person name="Dedhia N."/>
            <person name="Preston R."/>
            <person name="Balija V."/>
            <person name="McCombie W.R."/>
            <person name="Chow T."/>
            <person name="Chen H."/>
            <person name="Chung M."/>
            <person name="Chen C."/>
            <person name="Shaw J."/>
            <person name="Wu H."/>
            <person name="Hsiao K."/>
            <person name="Chao Y."/>
            <person name="Chu M."/>
            <person name="Cheng C."/>
            <person name="Hour A."/>
            <person name="Lee P."/>
            <person name="Lin S."/>
            <person name="Lin Y."/>
            <person name="Liou J."/>
            <person name="Liu S."/>
            <person name="Hsing Y."/>
            <person name="Raghuvanshi S."/>
            <person name="Mohanty A."/>
            <person name="Bharti A.K."/>
            <person name="Gaur A."/>
            <person name="Gupta V."/>
            <person name="Kumar D."/>
            <person name="Ravi V."/>
            <person name="Vij S."/>
            <person name="Kapur A."/>
            <person name="Khurana P."/>
            <person name="Khurana P."/>
            <person name="Khurana J.P."/>
            <person name="Tyagi A.K."/>
            <person name="Gaikwad K."/>
            <person name="Singh A."/>
            <person name="Dalal V."/>
            <person name="Srivastava S."/>
            <person name="Dixit A."/>
            <person name="Pal A.K."/>
            <person name="Ghazi I.A."/>
            <person name="Yadav M."/>
            <person name="Pandit A."/>
            <person name="Bhargava A."/>
            <person name="Sureshbabu K."/>
            <person name="Batra K."/>
            <person name="Sharma T.R."/>
            <person name="Mohapatra T."/>
            <person name="Singh N.K."/>
            <person name="Messing J."/>
            <person name="Nelson A.B."/>
            <person name="Fuks G."/>
            <person name="Kavchok S."/>
            <person name="Keizer G."/>
            <person name="Linton E."/>
            <person name="Llaca V."/>
            <person name="Song R."/>
            <person name="Tanyolac B."/>
            <person name="Young S."/>
            <person name="Ho-Il K."/>
            <person name="Hahn J.H."/>
            <person name="Sangsakoo G."/>
            <person name="Vanavichit A."/>
            <person name="de Mattos Luiz.A.T."/>
            <person name="Zimmer P.D."/>
            <person name="Malone G."/>
            <person name="Dellagostin O."/>
            <person name="de Oliveira A.C."/>
            <person name="Bevan M."/>
            <person name="Bancroft I."/>
            <person name="Minx P."/>
            <person name="Cordum H."/>
            <person name="Wilson R."/>
            <person name="Cheng Z."/>
            <person name="Jin W."/>
            <person name="Jiang J."/>
            <person name="Leong S.A."/>
            <person name="Iwama H."/>
            <person name="Gojobori T."/>
            <person name="Itoh T."/>
            <person name="Niimura Y."/>
            <person name="Fujii Y."/>
            <person name="Habara T."/>
            <person name="Sakai H."/>
            <person name="Sato Y."/>
            <person name="Wilson G."/>
            <person name="Kumar K."/>
            <person name="McCouch S."/>
            <person name="Juretic N."/>
            <person name="Hoen D."/>
            <person name="Wright S."/>
            <person name="Bruskiewich R."/>
            <person name="Bureau T."/>
            <person name="Miyao A."/>
            <person name="Hirochika H."/>
            <person name="Nishikawa T."/>
            <person name="Kadowaki K."/>
            <person name="Sugiura M."/>
            <person name="Burr B."/>
            <person name="Sasaki T."/>
        </authorList>
    </citation>
    <scope>NUCLEOTIDE SEQUENCE [LARGE SCALE GENOMIC DNA]</scope>
    <source>
        <strain evidence="3">cv. Nipponbare</strain>
    </source>
</reference>
<accession>Q6Z6K1</accession>
<evidence type="ECO:0000313" key="2">
    <source>
        <dbReference type="EMBL" id="BAD17192.1"/>
    </source>
</evidence>
<organism evidence="2 3">
    <name type="scientific">Oryza sativa subsp. japonica</name>
    <name type="common">Rice</name>
    <dbReference type="NCBI Taxonomy" id="39947"/>
    <lineage>
        <taxon>Eukaryota</taxon>
        <taxon>Viridiplantae</taxon>
        <taxon>Streptophyta</taxon>
        <taxon>Embryophyta</taxon>
        <taxon>Tracheophyta</taxon>
        <taxon>Spermatophyta</taxon>
        <taxon>Magnoliopsida</taxon>
        <taxon>Liliopsida</taxon>
        <taxon>Poales</taxon>
        <taxon>Poaceae</taxon>
        <taxon>BOP clade</taxon>
        <taxon>Oryzoideae</taxon>
        <taxon>Oryzeae</taxon>
        <taxon>Oryzinae</taxon>
        <taxon>Oryza</taxon>
        <taxon>Oryza sativa</taxon>
    </lineage>
</organism>
<keyword evidence="1" id="KW-0472">Membrane</keyword>
<evidence type="ECO:0000256" key="1">
    <source>
        <dbReference type="SAM" id="Phobius"/>
    </source>
</evidence>
<name>Q6Z6K1_ORYSJ</name>
<feature type="transmembrane region" description="Helical" evidence="1">
    <location>
        <begin position="37"/>
        <end position="65"/>
    </location>
</feature>
<keyword evidence="1" id="KW-0812">Transmembrane</keyword>
<reference evidence="3" key="2">
    <citation type="journal article" date="2008" name="Nucleic Acids Res.">
        <title>The rice annotation project database (RAP-DB): 2008 update.</title>
        <authorList>
            <consortium name="The rice annotation project (RAP)"/>
        </authorList>
    </citation>
    <scope>GENOME REANNOTATION</scope>
    <source>
        <strain evidence="3">cv. Nipponbare</strain>
    </source>
</reference>
<dbReference type="Proteomes" id="UP000000763">
    <property type="component" value="Chromosome 2"/>
</dbReference>
<evidence type="ECO:0000313" key="3">
    <source>
        <dbReference type="Proteomes" id="UP000000763"/>
    </source>
</evidence>
<dbReference type="EMBL" id="AP004996">
    <property type="protein sequence ID" value="BAD17192.1"/>
    <property type="molecule type" value="Genomic_DNA"/>
</dbReference>
<sequence length="145" mass="14242">MPSPVGLVELVQPHRLAEYAAPPLLSAATPHCSAVPLALAVAVAVALAVALALAIALALALALAVRDGMLPAIWKSTSSTKFTTYPARSSCQVQSICSTVSVPTSHHKNGGGATTARSEGGATATSDAAATAATAGSMAAVVVVV</sequence>
<gene>
    <name evidence="2" type="primary">P0027A02.28</name>
</gene>
<dbReference type="AlphaFoldDB" id="Q6Z6K1"/>
<keyword evidence="1" id="KW-1133">Transmembrane helix</keyword>
<proteinExistence type="predicted"/>